<evidence type="ECO:0000313" key="3">
    <source>
        <dbReference type="EMBL" id="TCD65753.1"/>
    </source>
</evidence>
<feature type="compositionally biased region" description="Basic and acidic residues" evidence="1">
    <location>
        <begin position="260"/>
        <end position="271"/>
    </location>
</feature>
<proteinExistence type="predicted"/>
<feature type="transmembrane region" description="Helical" evidence="2">
    <location>
        <begin position="37"/>
        <end position="58"/>
    </location>
</feature>
<keyword evidence="2" id="KW-0812">Transmembrane</keyword>
<dbReference type="EMBL" id="RWJN01000165">
    <property type="protein sequence ID" value="TCD65753.1"/>
    <property type="molecule type" value="Genomic_DNA"/>
</dbReference>
<sequence>MAPAPAHHATLVTSTPDSAAATTTQPAKDDSGLVRPFALGALGVTLLIGAAYVLFRLLHRPKRQRSKTSGLRKLVLSASPTEASGLRDGVQNAPRATKRAAVRPLAVAFPDNFDMSVEDPSTQEKSPPSSDTSDRFPSYLEPDSPSSTSSSKTPPLSDDSTHPEDDSPPIPSHLFDLDNLMATPLEDLQSQASTESEYSERDTEPEDDIADIVEGYYSKSPSLLSFENSRNSSGIGLGISLPIIVLDSCGSGSRIDLSHDNKTTCDDEQSSHDSPVPLSPEEYLAAPPQQHCLKDRQLVEEAANTRARIHRFSVQSVLLSWREDQRSDQVKTTQHFLAGVDQPAPGTLSSALKVTGGYDGWF</sequence>
<protein>
    <submittedName>
        <fullName evidence="3">Uncharacterized protein</fullName>
    </submittedName>
</protein>
<feature type="compositionally biased region" description="Low complexity" evidence="1">
    <location>
        <begin position="142"/>
        <end position="158"/>
    </location>
</feature>
<evidence type="ECO:0000256" key="1">
    <source>
        <dbReference type="SAM" id="MobiDB-lite"/>
    </source>
</evidence>
<keyword evidence="2" id="KW-0472">Membrane</keyword>
<dbReference type="Proteomes" id="UP000292702">
    <property type="component" value="Unassembled WGS sequence"/>
</dbReference>
<feature type="region of interest" description="Disordered" evidence="1">
    <location>
        <begin position="260"/>
        <end position="280"/>
    </location>
</feature>
<name>A0A4R0RG95_9APHY</name>
<feature type="region of interest" description="Disordered" evidence="1">
    <location>
        <begin position="1"/>
        <end position="32"/>
    </location>
</feature>
<gene>
    <name evidence="3" type="ORF">EIP91_002237</name>
</gene>
<keyword evidence="2" id="KW-1133">Transmembrane helix</keyword>
<evidence type="ECO:0000256" key="2">
    <source>
        <dbReference type="SAM" id="Phobius"/>
    </source>
</evidence>
<feature type="compositionally biased region" description="Low complexity" evidence="1">
    <location>
        <begin position="13"/>
        <end position="26"/>
    </location>
</feature>
<feature type="region of interest" description="Disordered" evidence="1">
    <location>
        <begin position="189"/>
        <end position="209"/>
    </location>
</feature>
<comment type="caution">
    <text evidence="3">The sequence shown here is derived from an EMBL/GenBank/DDBJ whole genome shotgun (WGS) entry which is preliminary data.</text>
</comment>
<keyword evidence="4" id="KW-1185">Reference proteome</keyword>
<organism evidence="3 4">
    <name type="scientific">Steccherinum ochraceum</name>
    <dbReference type="NCBI Taxonomy" id="92696"/>
    <lineage>
        <taxon>Eukaryota</taxon>
        <taxon>Fungi</taxon>
        <taxon>Dikarya</taxon>
        <taxon>Basidiomycota</taxon>
        <taxon>Agaricomycotina</taxon>
        <taxon>Agaricomycetes</taxon>
        <taxon>Polyporales</taxon>
        <taxon>Steccherinaceae</taxon>
        <taxon>Steccherinum</taxon>
    </lineage>
</organism>
<feature type="region of interest" description="Disordered" evidence="1">
    <location>
        <begin position="112"/>
        <end position="175"/>
    </location>
</feature>
<reference evidence="3 4" key="1">
    <citation type="submission" date="2018-11" db="EMBL/GenBank/DDBJ databases">
        <title>Genome assembly of Steccherinum ochraceum LE-BIN_3174, the white-rot fungus of the Steccherinaceae family (The Residual Polyporoid clade, Polyporales, Basidiomycota).</title>
        <authorList>
            <person name="Fedorova T.V."/>
            <person name="Glazunova O.A."/>
            <person name="Landesman E.O."/>
            <person name="Moiseenko K.V."/>
            <person name="Psurtseva N.V."/>
            <person name="Savinova O.S."/>
            <person name="Shakhova N.V."/>
            <person name="Tyazhelova T.V."/>
            <person name="Vasina D.V."/>
        </authorList>
    </citation>
    <scope>NUCLEOTIDE SEQUENCE [LARGE SCALE GENOMIC DNA]</scope>
    <source>
        <strain evidence="3 4">LE-BIN_3174</strain>
    </source>
</reference>
<dbReference type="AlphaFoldDB" id="A0A4R0RG95"/>
<evidence type="ECO:0000313" key="4">
    <source>
        <dbReference type="Proteomes" id="UP000292702"/>
    </source>
</evidence>
<feature type="compositionally biased region" description="Polar residues" evidence="1">
    <location>
        <begin position="119"/>
        <end position="131"/>
    </location>
</feature>
<accession>A0A4R0RG95</accession>